<sequence>MSSACERLYSYLPPTREPVAKVDGVDMFRHPVVKAWHEYFLKEWRSDKDVALLLPCTSVKPYSRSATHRLAYALLKKYGLEGRVQVYSVSEPMLLVPRELEECYPFNSYDYPPARMTEAEKEEFSELLVPFLRKVSSQHRSLVAVLPRHHYKVVEKASRLAHVSVELHSYGRLAFKTISGVIAHLTSSPQSEGSGH</sequence>
<evidence type="ECO:0000313" key="2">
    <source>
        <dbReference type="Proteomes" id="UP000053480"/>
    </source>
</evidence>
<reference evidence="1" key="1">
    <citation type="submission" date="2024-07" db="EMBL/GenBank/DDBJ databases">
        <title>Metagenome and Metagenome-Assembled Genomes of Archaea from a hot spring from the geothermal field of Los Azufres, Mexico.</title>
        <authorList>
            <person name="Marin-Paredes R."/>
            <person name="Martinez-Romero E."/>
            <person name="Servin-Garciduenas L.E."/>
        </authorList>
    </citation>
    <scope>NUCLEOTIDE SEQUENCE</scope>
    <source>
        <strain evidence="1">AZ1-454</strain>
    </source>
</reference>
<dbReference type="Proteomes" id="UP000053480">
    <property type="component" value="Unassembled WGS sequence"/>
</dbReference>
<organism evidence="1 2">
    <name type="scientific">Candidatus Aramenus sulfurataquae</name>
    <dbReference type="NCBI Taxonomy" id="1326980"/>
    <lineage>
        <taxon>Archaea</taxon>
        <taxon>Thermoproteota</taxon>
        <taxon>Thermoprotei</taxon>
        <taxon>Sulfolobales</taxon>
        <taxon>Sulfolobaceae</taxon>
        <taxon>Candidatus Aramenus</taxon>
    </lineage>
</organism>
<evidence type="ECO:0000313" key="1">
    <source>
        <dbReference type="EMBL" id="MEW9491243.1"/>
    </source>
</evidence>
<proteinExistence type="predicted"/>
<comment type="caution">
    <text evidence="1">The sequence shown here is derived from an EMBL/GenBank/DDBJ whole genome shotgun (WGS) entry which is preliminary data.</text>
</comment>
<dbReference type="EMBL" id="JZWS03000003">
    <property type="protein sequence ID" value="MEW9491243.1"/>
    <property type="molecule type" value="Genomic_DNA"/>
</dbReference>
<gene>
    <name evidence="1" type="ORF">TQ35_0003450</name>
</gene>
<protein>
    <submittedName>
        <fullName evidence="1">DUF5591 domain-containing protein</fullName>
    </submittedName>
</protein>
<name>A0ACC6TN58_9CREN</name>
<accession>A0ACC6TN58</accession>